<organism evidence="2 3">
    <name type="scientific">Candidatus Agrococcus pullicola</name>
    <dbReference type="NCBI Taxonomy" id="2838429"/>
    <lineage>
        <taxon>Bacteria</taxon>
        <taxon>Bacillati</taxon>
        <taxon>Actinomycetota</taxon>
        <taxon>Actinomycetes</taxon>
        <taxon>Micrococcales</taxon>
        <taxon>Microbacteriaceae</taxon>
        <taxon>Agrococcus</taxon>
    </lineage>
</organism>
<evidence type="ECO:0000313" key="2">
    <source>
        <dbReference type="EMBL" id="HIY67339.1"/>
    </source>
</evidence>
<name>A0A9D2CAW8_9MICO</name>
<proteinExistence type="predicted"/>
<dbReference type="EMBL" id="DXDC01000415">
    <property type="protein sequence ID" value="HIY67339.1"/>
    <property type="molecule type" value="Genomic_DNA"/>
</dbReference>
<dbReference type="AlphaFoldDB" id="A0A9D2CAW8"/>
<comment type="caution">
    <text evidence="2">The sequence shown here is derived from an EMBL/GenBank/DDBJ whole genome shotgun (WGS) entry which is preliminary data.</text>
</comment>
<keyword evidence="1" id="KW-1133">Transmembrane helix</keyword>
<sequence>MSATFTGTIAGAILALTLVTLGFWVFLLVGLAMLIGAGIGRVIEGRLDLGALADVVRGRRTSS</sequence>
<gene>
    <name evidence="2" type="ORF">H9830_13820</name>
</gene>
<reference evidence="2" key="2">
    <citation type="submission" date="2021-04" db="EMBL/GenBank/DDBJ databases">
        <authorList>
            <person name="Gilroy R."/>
        </authorList>
    </citation>
    <scope>NUCLEOTIDE SEQUENCE</scope>
    <source>
        <strain evidence="2">ChiGjej1B1-98</strain>
    </source>
</reference>
<evidence type="ECO:0008006" key="4">
    <source>
        <dbReference type="Google" id="ProtNLM"/>
    </source>
</evidence>
<keyword evidence="1" id="KW-0812">Transmembrane</keyword>
<keyword evidence="1" id="KW-0472">Membrane</keyword>
<dbReference type="Proteomes" id="UP000824005">
    <property type="component" value="Unassembled WGS sequence"/>
</dbReference>
<feature type="transmembrane region" description="Helical" evidence="1">
    <location>
        <begin position="12"/>
        <end position="37"/>
    </location>
</feature>
<reference evidence="2" key="1">
    <citation type="journal article" date="2021" name="PeerJ">
        <title>Extensive microbial diversity within the chicken gut microbiome revealed by metagenomics and culture.</title>
        <authorList>
            <person name="Gilroy R."/>
            <person name="Ravi A."/>
            <person name="Getino M."/>
            <person name="Pursley I."/>
            <person name="Horton D.L."/>
            <person name="Alikhan N.F."/>
            <person name="Baker D."/>
            <person name="Gharbi K."/>
            <person name="Hall N."/>
            <person name="Watson M."/>
            <person name="Adriaenssens E.M."/>
            <person name="Foster-Nyarko E."/>
            <person name="Jarju S."/>
            <person name="Secka A."/>
            <person name="Antonio M."/>
            <person name="Oren A."/>
            <person name="Chaudhuri R.R."/>
            <person name="La Ragione R."/>
            <person name="Hildebrand F."/>
            <person name="Pallen M.J."/>
        </authorList>
    </citation>
    <scope>NUCLEOTIDE SEQUENCE</scope>
    <source>
        <strain evidence="2">ChiGjej1B1-98</strain>
    </source>
</reference>
<evidence type="ECO:0000313" key="3">
    <source>
        <dbReference type="Proteomes" id="UP000824005"/>
    </source>
</evidence>
<accession>A0A9D2CAW8</accession>
<protein>
    <recommendedName>
        <fullName evidence="4">DUF2273 domain-containing protein</fullName>
    </recommendedName>
</protein>
<evidence type="ECO:0000256" key="1">
    <source>
        <dbReference type="SAM" id="Phobius"/>
    </source>
</evidence>